<feature type="non-terminal residue" evidence="4">
    <location>
        <position position="181"/>
    </location>
</feature>
<keyword evidence="5" id="KW-1185">Reference proteome</keyword>
<reference evidence="4" key="1">
    <citation type="submission" date="2020-04" db="EMBL/GenBank/DDBJ databases">
        <authorList>
            <person name="Alioto T."/>
            <person name="Alioto T."/>
            <person name="Gomez Garrido J."/>
        </authorList>
    </citation>
    <scope>NUCLEOTIDE SEQUENCE</scope>
    <source>
        <strain evidence="4">A484AB</strain>
    </source>
</reference>
<evidence type="ECO:0000313" key="5">
    <source>
        <dbReference type="Proteomes" id="UP001152795"/>
    </source>
</evidence>
<comment type="caution">
    <text evidence="4">The sequence shown here is derived from an EMBL/GenBank/DDBJ whole genome shotgun (WGS) entry which is preliminary data.</text>
</comment>
<organism evidence="4 5">
    <name type="scientific">Paramuricea clavata</name>
    <name type="common">Red gorgonian</name>
    <name type="synonym">Violescent sea-whip</name>
    <dbReference type="NCBI Taxonomy" id="317549"/>
    <lineage>
        <taxon>Eukaryota</taxon>
        <taxon>Metazoa</taxon>
        <taxon>Cnidaria</taxon>
        <taxon>Anthozoa</taxon>
        <taxon>Octocorallia</taxon>
        <taxon>Malacalcyonacea</taxon>
        <taxon>Plexauridae</taxon>
        <taxon>Paramuricea</taxon>
    </lineage>
</organism>
<dbReference type="PANTHER" id="PTHR32123">
    <property type="entry name" value="BICD FAMILY-LIKE CARGO ADAPTER"/>
    <property type="match status" value="1"/>
</dbReference>
<dbReference type="EMBL" id="CACRXK020013895">
    <property type="protein sequence ID" value="CAB4025922.1"/>
    <property type="molecule type" value="Genomic_DNA"/>
</dbReference>
<feature type="region of interest" description="Disordered" evidence="3">
    <location>
        <begin position="1"/>
        <end position="44"/>
    </location>
</feature>
<dbReference type="AlphaFoldDB" id="A0A6S7KEK8"/>
<dbReference type="PANTHER" id="PTHR32123:SF9">
    <property type="entry name" value="PROTEIN SPINDLY"/>
    <property type="match status" value="1"/>
</dbReference>
<sequence>MHGENEQTLKRRRTHSNLQDNEEKSTLGPESNGVSGDEAQMADLKKSLEDRHNNNIELTEGDVYTQLSNTEHDLALAKDIGEALLAENIELREKYESLLDEHATQVEVLQQEKHDLQLRRKRVESIQEEKIRELNVDLENLQNKLNVFEETSLDDKEARRESVYELIEENSKLNSELNKVR</sequence>
<evidence type="ECO:0000256" key="3">
    <source>
        <dbReference type="SAM" id="MobiDB-lite"/>
    </source>
</evidence>
<gene>
    <name evidence="4" type="ORF">PACLA_8A088311</name>
</gene>
<dbReference type="Proteomes" id="UP001152795">
    <property type="component" value="Unassembled WGS sequence"/>
</dbReference>
<feature type="coiled-coil region" evidence="2">
    <location>
        <begin position="81"/>
        <end position="151"/>
    </location>
</feature>
<evidence type="ECO:0000256" key="1">
    <source>
        <dbReference type="ARBA" id="ARBA00023054"/>
    </source>
</evidence>
<keyword evidence="1 2" id="KW-0175">Coiled coil</keyword>
<evidence type="ECO:0000256" key="2">
    <source>
        <dbReference type="SAM" id="Coils"/>
    </source>
</evidence>
<dbReference type="OrthoDB" id="9451547at2759"/>
<accession>A0A6S7KEK8</accession>
<proteinExistence type="predicted"/>
<name>A0A6S7KEK8_PARCT</name>
<dbReference type="InterPro" id="IPR051149">
    <property type="entry name" value="Spindly/BICDR_Dynein_Adapter"/>
</dbReference>
<protein>
    <submittedName>
        <fullName evidence="4">Uncharacterized protein</fullName>
    </submittedName>
</protein>
<evidence type="ECO:0000313" key="4">
    <source>
        <dbReference type="EMBL" id="CAB4025922.1"/>
    </source>
</evidence>